<evidence type="ECO:0000259" key="6">
    <source>
        <dbReference type="PROSITE" id="PS50862"/>
    </source>
</evidence>
<dbReference type="InterPro" id="IPR045864">
    <property type="entry name" value="aa-tRNA-synth_II/BPL/LPL"/>
</dbReference>
<keyword evidence="4" id="KW-0067">ATP-binding</keyword>
<comment type="subunit">
    <text evidence="1">Homodimer.</text>
</comment>
<proteinExistence type="predicted"/>
<evidence type="ECO:0000256" key="5">
    <source>
        <dbReference type="ARBA" id="ARBA00052794"/>
    </source>
</evidence>
<evidence type="ECO:0000256" key="3">
    <source>
        <dbReference type="ARBA" id="ARBA00022741"/>
    </source>
</evidence>
<evidence type="ECO:0000256" key="2">
    <source>
        <dbReference type="ARBA" id="ARBA00022598"/>
    </source>
</evidence>
<dbReference type="AlphaFoldDB" id="A0A432YUU5"/>
<sequence length="325" mass="37356">MTTDWRPTADWSVLVKRAELLRQVRQFFYERQVMEVDTHLLSQFGVTDCHLSNLTTEFKYPLPSANEKLYLQTSPEYAMKRILAAYKHDIFQLSHVVRDDEVGRFHNPEFTLLEWYRVGYNDNQLIAEVAELITELSDAPGTKVITYQHAFIEYLGEDPLTASGVESIRQRLIEQPALSDWMSRETDEDTILQVAFSEFIEKRFPVEVPVCVTEFPQSQAALAKIDKRDPRVARRFEFYYQGVELANGYNELSDPAEQRVRFEKDNEWRKKNGLAAQPEDTRLLAALESGLPECSGVALGFDRLLMVICGAKTITDVLPFSIDTA</sequence>
<name>A0A432YUU5_9GAMM</name>
<keyword evidence="3" id="KW-0547">Nucleotide-binding</keyword>
<dbReference type="InterPro" id="IPR006195">
    <property type="entry name" value="aa-tRNA-synth_II"/>
</dbReference>
<dbReference type="EMBL" id="PIQC01000008">
    <property type="protein sequence ID" value="RUO67104.1"/>
    <property type="molecule type" value="Genomic_DNA"/>
</dbReference>
<keyword evidence="2 7" id="KW-0436">Ligase</keyword>
<dbReference type="NCBIfam" id="NF006828">
    <property type="entry name" value="PRK09350.1"/>
    <property type="match status" value="1"/>
</dbReference>
<feature type="domain" description="Aminoacyl-transfer RNA synthetases class-II family profile" evidence="6">
    <location>
        <begin position="17"/>
        <end position="319"/>
    </location>
</feature>
<dbReference type="NCBIfam" id="TIGR00462">
    <property type="entry name" value="genX"/>
    <property type="match status" value="1"/>
</dbReference>
<evidence type="ECO:0000256" key="1">
    <source>
        <dbReference type="ARBA" id="ARBA00011738"/>
    </source>
</evidence>
<dbReference type="InterPro" id="IPR004525">
    <property type="entry name" value="EpmA"/>
</dbReference>
<accession>A0A432YUU5</accession>
<dbReference type="OrthoDB" id="9802326at2"/>
<dbReference type="GO" id="GO:0003746">
    <property type="term" value="F:translation elongation factor activity"/>
    <property type="evidence" value="ECO:0007669"/>
    <property type="project" value="UniProtKB-KW"/>
</dbReference>
<organism evidence="7 8">
    <name type="scientific">Idiomarina ramblicola</name>
    <dbReference type="NCBI Taxonomy" id="263724"/>
    <lineage>
        <taxon>Bacteria</taxon>
        <taxon>Pseudomonadati</taxon>
        <taxon>Pseudomonadota</taxon>
        <taxon>Gammaproteobacteria</taxon>
        <taxon>Alteromonadales</taxon>
        <taxon>Idiomarinaceae</taxon>
        <taxon>Idiomarina</taxon>
    </lineage>
</organism>
<dbReference type="GO" id="GO:0005524">
    <property type="term" value="F:ATP binding"/>
    <property type="evidence" value="ECO:0007669"/>
    <property type="project" value="UniProtKB-KW"/>
</dbReference>
<dbReference type="InterPro" id="IPR004364">
    <property type="entry name" value="Aa-tRNA-synt_II"/>
</dbReference>
<dbReference type="PROSITE" id="PS50862">
    <property type="entry name" value="AA_TRNA_LIGASE_II"/>
    <property type="match status" value="1"/>
</dbReference>
<dbReference type="GO" id="GO:0016740">
    <property type="term" value="F:transferase activity"/>
    <property type="evidence" value="ECO:0007669"/>
    <property type="project" value="UniProtKB-KW"/>
</dbReference>
<dbReference type="EC" id="6.1.1.6" evidence="7"/>
<reference evidence="8" key="1">
    <citation type="journal article" date="2018" name="Front. Microbiol.">
        <title>Genome-Based Analysis Reveals the Taxonomy and Diversity of the Family Idiomarinaceae.</title>
        <authorList>
            <person name="Liu Y."/>
            <person name="Lai Q."/>
            <person name="Shao Z."/>
        </authorList>
    </citation>
    <scope>NUCLEOTIDE SEQUENCE [LARGE SCALE GENOMIC DNA]</scope>
    <source>
        <strain evidence="8">R22</strain>
    </source>
</reference>
<dbReference type="Proteomes" id="UP000288058">
    <property type="component" value="Unassembled WGS sequence"/>
</dbReference>
<dbReference type="Gene3D" id="3.30.930.10">
    <property type="entry name" value="Bira Bifunctional Protein, Domain 2"/>
    <property type="match status" value="1"/>
</dbReference>
<evidence type="ECO:0000256" key="4">
    <source>
        <dbReference type="ARBA" id="ARBA00022840"/>
    </source>
</evidence>
<dbReference type="GO" id="GO:0006430">
    <property type="term" value="P:lysyl-tRNA aminoacylation"/>
    <property type="evidence" value="ECO:0007669"/>
    <property type="project" value="InterPro"/>
</dbReference>
<evidence type="ECO:0000313" key="8">
    <source>
        <dbReference type="Proteomes" id="UP000288058"/>
    </source>
</evidence>
<dbReference type="Pfam" id="PF00152">
    <property type="entry name" value="tRNA-synt_2"/>
    <property type="match status" value="1"/>
</dbReference>
<keyword evidence="7" id="KW-0808">Transferase</keyword>
<comment type="catalytic activity">
    <reaction evidence="5">
        <text>D-beta-lysine + L-lysyl-[protein] + ATP = N(6)-((3R)-3,6-diaminohexanoyl)-L-lysyl-[protein] + AMP + diphosphate + H(+)</text>
        <dbReference type="Rhea" id="RHEA:83435"/>
        <dbReference type="Rhea" id="RHEA-COMP:9752"/>
        <dbReference type="Rhea" id="RHEA-COMP:20131"/>
        <dbReference type="ChEBI" id="CHEBI:15378"/>
        <dbReference type="ChEBI" id="CHEBI:29969"/>
        <dbReference type="ChEBI" id="CHEBI:30616"/>
        <dbReference type="ChEBI" id="CHEBI:33019"/>
        <dbReference type="ChEBI" id="CHEBI:84138"/>
        <dbReference type="ChEBI" id="CHEBI:156053"/>
        <dbReference type="ChEBI" id="CHEBI:456215"/>
    </reaction>
    <physiologicalReaction direction="left-to-right" evidence="5">
        <dbReference type="Rhea" id="RHEA:83436"/>
    </physiologicalReaction>
</comment>
<keyword evidence="8" id="KW-1185">Reference proteome</keyword>
<comment type="caution">
    <text evidence="7">The sequence shown here is derived from an EMBL/GenBank/DDBJ whole genome shotgun (WGS) entry which is preliminary data.</text>
</comment>
<dbReference type="GO" id="GO:0004824">
    <property type="term" value="F:lysine-tRNA ligase activity"/>
    <property type="evidence" value="ECO:0007669"/>
    <property type="project" value="UniProtKB-EC"/>
</dbReference>
<protein>
    <submittedName>
        <fullName evidence="7">Elongation factor P lysine(34) lysyltransferase</fullName>
        <ecNumber evidence="7">6.1.1.6</ecNumber>
    </submittedName>
</protein>
<dbReference type="GO" id="GO:0000049">
    <property type="term" value="F:tRNA binding"/>
    <property type="evidence" value="ECO:0007669"/>
    <property type="project" value="TreeGrafter"/>
</dbReference>
<dbReference type="FunFam" id="3.30.930.10:FF:000017">
    <property type="entry name" value="Elongation factor P--(R)-beta-lysine ligase"/>
    <property type="match status" value="1"/>
</dbReference>
<dbReference type="SUPFAM" id="SSF55681">
    <property type="entry name" value="Class II aaRS and biotin synthetases"/>
    <property type="match status" value="1"/>
</dbReference>
<evidence type="ECO:0000313" key="7">
    <source>
        <dbReference type="EMBL" id="RUO67104.1"/>
    </source>
</evidence>
<keyword evidence="7" id="KW-0648">Protein biosynthesis</keyword>
<dbReference type="RefSeq" id="WP_126782933.1">
    <property type="nucleotide sequence ID" value="NZ_PIQC01000008.1"/>
</dbReference>
<dbReference type="GO" id="GO:0005829">
    <property type="term" value="C:cytosol"/>
    <property type="evidence" value="ECO:0007669"/>
    <property type="project" value="TreeGrafter"/>
</dbReference>
<dbReference type="PANTHER" id="PTHR42918">
    <property type="entry name" value="LYSYL-TRNA SYNTHETASE"/>
    <property type="match status" value="1"/>
</dbReference>
<gene>
    <name evidence="7" type="ORF">CWI78_11400</name>
</gene>
<dbReference type="PANTHER" id="PTHR42918:SF6">
    <property type="entry name" value="ELONGATION FACTOR P--(R)-BETA-LYSINE LIGASE"/>
    <property type="match status" value="1"/>
</dbReference>
<keyword evidence="7" id="KW-0251">Elongation factor</keyword>